<keyword evidence="7" id="KW-0406">Ion transport</keyword>
<comment type="subcellular location">
    <subcellularLocation>
        <location evidence="1">Cell membrane</location>
        <topology evidence="1">Multi-pass membrane protein</topology>
    </subcellularLocation>
    <subcellularLocation>
        <location evidence="9">Membrane</location>
        <topology evidence="9">Multi-pass membrane protein</topology>
    </subcellularLocation>
</comment>
<feature type="domain" description="MrpA C-terminal/MbhD" evidence="13">
    <location>
        <begin position="605"/>
        <end position="669"/>
    </location>
</feature>
<evidence type="ECO:0000256" key="4">
    <source>
        <dbReference type="ARBA" id="ARBA00022475"/>
    </source>
</evidence>
<organism evidence="15 16">
    <name type="scientific">Rufibacter roseus</name>
    <dbReference type="NCBI Taxonomy" id="1567108"/>
    <lineage>
        <taxon>Bacteria</taxon>
        <taxon>Pseudomonadati</taxon>
        <taxon>Bacteroidota</taxon>
        <taxon>Cytophagia</taxon>
        <taxon>Cytophagales</taxon>
        <taxon>Hymenobacteraceae</taxon>
        <taxon>Rufibacter</taxon>
    </lineage>
</organism>
<dbReference type="Pfam" id="PF20501">
    <property type="entry name" value="MbhE"/>
    <property type="match status" value="1"/>
</dbReference>
<evidence type="ECO:0000259" key="14">
    <source>
        <dbReference type="Pfam" id="PF20501"/>
    </source>
</evidence>
<evidence type="ECO:0000256" key="3">
    <source>
        <dbReference type="ARBA" id="ARBA00022449"/>
    </source>
</evidence>
<comment type="caution">
    <text evidence="15">The sequence shown here is derived from an EMBL/GenBank/DDBJ whole genome shotgun (WGS) entry which is preliminary data.</text>
</comment>
<feature type="transmembrane region" description="Helical" evidence="10">
    <location>
        <begin position="129"/>
        <end position="147"/>
    </location>
</feature>
<dbReference type="PRINTS" id="PR01434">
    <property type="entry name" value="NADHDHGNASE5"/>
</dbReference>
<feature type="transmembrane region" description="Helical" evidence="10">
    <location>
        <begin position="75"/>
        <end position="95"/>
    </location>
</feature>
<feature type="transmembrane region" description="Helical" evidence="10">
    <location>
        <begin position="400"/>
        <end position="426"/>
    </location>
</feature>
<evidence type="ECO:0000256" key="7">
    <source>
        <dbReference type="ARBA" id="ARBA00023065"/>
    </source>
</evidence>
<feature type="transmembrane region" description="Helical" evidence="10">
    <location>
        <begin position="563"/>
        <end position="584"/>
    </location>
</feature>
<dbReference type="Proteomes" id="UP001596405">
    <property type="component" value="Unassembled WGS sequence"/>
</dbReference>
<evidence type="ECO:0000256" key="5">
    <source>
        <dbReference type="ARBA" id="ARBA00022692"/>
    </source>
</evidence>
<keyword evidence="8 10" id="KW-0472">Membrane</keyword>
<accession>A0ABW2DRJ5</accession>
<feature type="transmembrane region" description="Helical" evidence="10">
    <location>
        <begin position="107"/>
        <end position="123"/>
    </location>
</feature>
<evidence type="ECO:0000259" key="13">
    <source>
        <dbReference type="Pfam" id="PF13244"/>
    </source>
</evidence>
<dbReference type="PANTHER" id="PTHR43373:SF1">
    <property type="entry name" value="NA(+)_H(+) ANTIPORTER SUBUNIT A"/>
    <property type="match status" value="1"/>
</dbReference>
<feature type="transmembrane region" description="Helical" evidence="10">
    <location>
        <begin position="496"/>
        <end position="516"/>
    </location>
</feature>
<proteinExistence type="predicted"/>
<dbReference type="EMBL" id="JBHSYQ010000016">
    <property type="protein sequence ID" value="MFC6999703.1"/>
    <property type="molecule type" value="Genomic_DNA"/>
</dbReference>
<keyword evidence="16" id="KW-1185">Reference proteome</keyword>
<feature type="domain" description="NADH-Ubiquinone oxidoreductase (complex I) chain 5 N-terminal" evidence="12">
    <location>
        <begin position="60"/>
        <end position="108"/>
    </location>
</feature>
<evidence type="ECO:0000256" key="10">
    <source>
        <dbReference type="SAM" id="Phobius"/>
    </source>
</evidence>
<feature type="transmembrane region" description="Helical" evidence="10">
    <location>
        <begin position="446"/>
        <end position="466"/>
    </location>
</feature>
<dbReference type="InterPro" id="IPR025383">
    <property type="entry name" value="MrpA_C/MbhD"/>
</dbReference>
<feature type="transmembrane region" description="Helical" evidence="10">
    <location>
        <begin position="741"/>
        <end position="760"/>
    </location>
</feature>
<keyword evidence="4" id="KW-1003">Cell membrane</keyword>
<evidence type="ECO:0000256" key="9">
    <source>
        <dbReference type="RuleBase" id="RU000320"/>
    </source>
</evidence>
<evidence type="ECO:0000256" key="6">
    <source>
        <dbReference type="ARBA" id="ARBA00022989"/>
    </source>
</evidence>
<evidence type="ECO:0000313" key="15">
    <source>
        <dbReference type="EMBL" id="MFC6999703.1"/>
    </source>
</evidence>
<feature type="transmembrane region" description="Helical" evidence="10">
    <location>
        <begin position="647"/>
        <end position="665"/>
    </location>
</feature>
<dbReference type="RefSeq" id="WP_066620832.1">
    <property type="nucleotide sequence ID" value="NZ_JBHSYQ010000016.1"/>
</dbReference>
<dbReference type="NCBIfam" id="NF009287">
    <property type="entry name" value="PRK12647.1"/>
    <property type="match status" value="1"/>
</dbReference>
<dbReference type="Pfam" id="PF00662">
    <property type="entry name" value="Proton_antipo_N"/>
    <property type="match status" value="1"/>
</dbReference>
<dbReference type="PANTHER" id="PTHR43373">
    <property type="entry name" value="NA(+)/H(+) ANTIPORTER SUBUNIT"/>
    <property type="match status" value="1"/>
</dbReference>
<evidence type="ECO:0000313" key="16">
    <source>
        <dbReference type="Proteomes" id="UP001596405"/>
    </source>
</evidence>
<feature type="transmembrane region" description="Helical" evidence="10">
    <location>
        <begin position="21"/>
        <end position="45"/>
    </location>
</feature>
<dbReference type="InterPro" id="IPR050616">
    <property type="entry name" value="CPA3_Na-H_Antiporter_A"/>
</dbReference>
<protein>
    <submittedName>
        <fullName evidence="15">Monovalent cation/H+ antiporter subunit A</fullName>
    </submittedName>
</protein>
<keyword evidence="6 10" id="KW-1133">Transmembrane helix</keyword>
<keyword evidence="3" id="KW-0050">Antiport</keyword>
<dbReference type="Pfam" id="PF00361">
    <property type="entry name" value="Proton_antipo_M"/>
    <property type="match status" value="1"/>
</dbReference>
<dbReference type="InterPro" id="IPR046806">
    <property type="entry name" value="MrpA_C/MbhE"/>
</dbReference>
<feature type="transmembrane region" description="Helical" evidence="10">
    <location>
        <begin position="685"/>
        <end position="702"/>
    </location>
</feature>
<feature type="transmembrane region" description="Helical" evidence="10">
    <location>
        <begin position="623"/>
        <end position="641"/>
    </location>
</feature>
<dbReference type="Pfam" id="PF13244">
    <property type="entry name" value="MbhD"/>
    <property type="match status" value="1"/>
</dbReference>
<feature type="transmembrane region" description="Helical" evidence="10">
    <location>
        <begin position="536"/>
        <end position="556"/>
    </location>
</feature>
<evidence type="ECO:0000256" key="1">
    <source>
        <dbReference type="ARBA" id="ARBA00004651"/>
    </source>
</evidence>
<evidence type="ECO:0000256" key="8">
    <source>
        <dbReference type="ARBA" id="ARBA00023136"/>
    </source>
</evidence>
<reference evidence="16" key="1">
    <citation type="journal article" date="2019" name="Int. J. Syst. Evol. Microbiol.">
        <title>The Global Catalogue of Microorganisms (GCM) 10K type strain sequencing project: providing services to taxonomists for standard genome sequencing and annotation.</title>
        <authorList>
            <consortium name="The Broad Institute Genomics Platform"/>
            <consortium name="The Broad Institute Genome Sequencing Center for Infectious Disease"/>
            <person name="Wu L."/>
            <person name="Ma J."/>
        </authorList>
    </citation>
    <scope>NUCLEOTIDE SEQUENCE [LARGE SCALE GENOMIC DNA]</scope>
    <source>
        <strain evidence="16">CGMCC 4.7393</strain>
    </source>
</reference>
<name>A0ABW2DRJ5_9BACT</name>
<feature type="transmembrane region" description="Helical" evidence="10">
    <location>
        <begin position="266"/>
        <end position="289"/>
    </location>
</feature>
<feature type="transmembrane region" description="Helical" evidence="10">
    <location>
        <begin position="596"/>
        <end position="616"/>
    </location>
</feature>
<feature type="transmembrane region" description="Helical" evidence="10">
    <location>
        <begin position="159"/>
        <end position="183"/>
    </location>
</feature>
<dbReference type="InterPro" id="IPR001516">
    <property type="entry name" value="Proton_antipo_N"/>
</dbReference>
<gene>
    <name evidence="15" type="ORF">ACFQHR_18860</name>
</gene>
<evidence type="ECO:0000256" key="2">
    <source>
        <dbReference type="ARBA" id="ARBA00022448"/>
    </source>
</evidence>
<feature type="domain" description="MrpA C-terminal/MbhE" evidence="14">
    <location>
        <begin position="682"/>
        <end position="759"/>
    </location>
</feature>
<evidence type="ECO:0000259" key="12">
    <source>
        <dbReference type="Pfam" id="PF00662"/>
    </source>
</evidence>
<feature type="transmembrane region" description="Helical" evidence="10">
    <location>
        <begin position="296"/>
        <end position="314"/>
    </location>
</feature>
<feature type="transmembrane region" description="Helical" evidence="10">
    <location>
        <begin position="203"/>
        <end position="228"/>
    </location>
</feature>
<feature type="domain" description="NADH:quinone oxidoreductase/Mrp antiporter transmembrane" evidence="11">
    <location>
        <begin position="124"/>
        <end position="408"/>
    </location>
</feature>
<evidence type="ECO:0000259" key="11">
    <source>
        <dbReference type="Pfam" id="PF00361"/>
    </source>
</evidence>
<sequence length="768" mass="84045">MLLAILSGFILAILLPLLKNILRGGLFILLSALPLSLFVYFLSWLPEVKAGGDLLFSYQWVPSANVNLSFQLDGLAMLFCLLITGIGSLVFIYTSSYLKGHPYLGRFYGYLSMFMASMLGLVLSDNLLLIFIFWELTSISSFFLIGFNNDSEASRKSALLALSITGIGGLFLLVGFVLLNQAGGHYSFTALLNSSPDLASHPMYGWILFFLFIGAFTKSAQFPFHFWLPGAMKAPTPVSTYLHSATMVKAGIYLLARFTPVLGETVWWNGTLTLVGGVTMLYAVIHALFRIDLKGILAYSTISALGLIVFLLGIGTPESLLAATVFILVHALYKATLFLVTGIIDHETGTRDVTRLAGLNKVMLPVGIAAFMAALSNAGIPPTFGFLGKDLIYDATLRSGSLFVLLTGAAVVTNICLLFTGFKAGISPFVGPLPQEFKQVHLPSPLMWIPPLLLASCGIVFGLFPFLIEGSLLVPAVSSLLSTAPDFHLQLWHGFNIILLLSTITIGSGIFLFYYLQSSESKLAWVSRFEPFSPKSVLVGMAKGFALFSAAWTNLWQNGKLRHYVFTIMAFLTVLLAVRFLQGIRLNLNLQSLSDLAFYDVAVLLIMATSILFAVFTKSRLQALASVGVMGFCICLIFLFYSAPDLAMTQFSIDTLTVILFVLVLQKLPGYIKEESKAIMWRDGILAFCFGTLICILALEVLQEPLHREISKYYAENAYTMAKGKNVVNVILVDFRGFDTMVEITVLAIAALGVSGLLRLSTRKPENK</sequence>
<feature type="transmembrane region" description="Helical" evidence="10">
    <location>
        <begin position="320"/>
        <end position="341"/>
    </location>
</feature>
<dbReference type="InterPro" id="IPR001750">
    <property type="entry name" value="ND/Mrp_TM"/>
</dbReference>
<feature type="transmembrane region" description="Helical" evidence="10">
    <location>
        <begin position="362"/>
        <end position="380"/>
    </location>
</feature>
<keyword evidence="5 9" id="KW-0812">Transmembrane</keyword>
<keyword evidence="2" id="KW-0813">Transport</keyword>